<evidence type="ECO:0000259" key="5">
    <source>
        <dbReference type="Pfam" id="PF00535"/>
    </source>
</evidence>
<feature type="transmembrane region" description="Helical" evidence="4">
    <location>
        <begin position="388"/>
        <end position="412"/>
    </location>
</feature>
<dbReference type="EMBL" id="AYZM01000117">
    <property type="protein sequence ID" value="KRN21360.1"/>
    <property type="molecule type" value="Genomic_DNA"/>
</dbReference>
<accession>A0A0R2EY53</accession>
<dbReference type="STRING" id="1423804.FD14_GL001102"/>
<keyword evidence="4" id="KW-1133">Transmembrane helix</keyword>
<dbReference type="Proteomes" id="UP000051442">
    <property type="component" value="Unassembled WGS sequence"/>
</dbReference>
<keyword evidence="7" id="KW-1185">Reference proteome</keyword>
<keyword evidence="4" id="KW-0472">Membrane</keyword>
<dbReference type="RefSeq" id="WP_054734715.1">
    <property type="nucleotide sequence ID" value="NZ_AYZM01000117.1"/>
</dbReference>
<evidence type="ECO:0000313" key="6">
    <source>
        <dbReference type="EMBL" id="KRN21360.1"/>
    </source>
</evidence>
<protein>
    <submittedName>
        <fullName evidence="6">Glycosyltransferase</fullName>
    </submittedName>
</protein>
<dbReference type="PATRIC" id="fig|1423804.4.peg.1184"/>
<dbReference type="GO" id="GO:0016757">
    <property type="term" value="F:glycosyltransferase activity"/>
    <property type="evidence" value="ECO:0007669"/>
    <property type="project" value="UniProtKB-KW"/>
</dbReference>
<dbReference type="InterPro" id="IPR029044">
    <property type="entry name" value="Nucleotide-diphossugar_trans"/>
</dbReference>
<feature type="transmembrane region" description="Helical" evidence="4">
    <location>
        <begin position="327"/>
        <end position="348"/>
    </location>
</feature>
<reference evidence="6 7" key="1">
    <citation type="journal article" date="2015" name="Genome Announc.">
        <title>Expanding the biotechnology potential of lactobacilli through comparative genomics of 213 strains and associated genera.</title>
        <authorList>
            <person name="Sun Z."/>
            <person name="Harris H.M."/>
            <person name="McCann A."/>
            <person name="Guo C."/>
            <person name="Argimon S."/>
            <person name="Zhang W."/>
            <person name="Yang X."/>
            <person name="Jeffery I.B."/>
            <person name="Cooney J.C."/>
            <person name="Kagawa T.F."/>
            <person name="Liu W."/>
            <person name="Song Y."/>
            <person name="Salvetti E."/>
            <person name="Wrobel A."/>
            <person name="Rasinkangas P."/>
            <person name="Parkhill J."/>
            <person name="Rea M.C."/>
            <person name="O'Sullivan O."/>
            <person name="Ritari J."/>
            <person name="Douillard F.P."/>
            <person name="Paul Ross R."/>
            <person name="Yang R."/>
            <person name="Briner A.E."/>
            <person name="Felis G.E."/>
            <person name="de Vos W.M."/>
            <person name="Barrangou R."/>
            <person name="Klaenhammer T.R."/>
            <person name="Caufield P.W."/>
            <person name="Cui Y."/>
            <person name="Zhang H."/>
            <person name="O'Toole P.W."/>
        </authorList>
    </citation>
    <scope>NUCLEOTIDE SEQUENCE [LARGE SCALE GENOMIC DNA]</scope>
    <source>
        <strain evidence="6 7">DSM 23365</strain>
    </source>
</reference>
<organism evidence="6 7">
    <name type="scientific">Secundilactobacillus similis DSM 23365 = JCM 2765</name>
    <dbReference type="NCBI Taxonomy" id="1423804"/>
    <lineage>
        <taxon>Bacteria</taxon>
        <taxon>Bacillati</taxon>
        <taxon>Bacillota</taxon>
        <taxon>Bacilli</taxon>
        <taxon>Lactobacillales</taxon>
        <taxon>Lactobacillaceae</taxon>
        <taxon>Secundilactobacillus</taxon>
    </lineage>
</organism>
<proteinExistence type="inferred from homology"/>
<dbReference type="Gene3D" id="3.90.550.10">
    <property type="entry name" value="Spore Coat Polysaccharide Biosynthesis Protein SpsA, Chain A"/>
    <property type="match status" value="1"/>
</dbReference>
<gene>
    <name evidence="6" type="ORF">FD14_GL001102</name>
</gene>
<dbReference type="PANTHER" id="PTHR43630">
    <property type="entry name" value="POLY-BETA-1,6-N-ACETYL-D-GLUCOSAMINE SYNTHASE"/>
    <property type="match status" value="1"/>
</dbReference>
<dbReference type="AlphaFoldDB" id="A0A0R2EY53"/>
<feature type="domain" description="Glycosyltransferase 2-like" evidence="5">
    <location>
        <begin position="59"/>
        <end position="236"/>
    </location>
</feature>
<keyword evidence="3 6" id="KW-0808">Transferase</keyword>
<evidence type="ECO:0000256" key="4">
    <source>
        <dbReference type="SAM" id="Phobius"/>
    </source>
</evidence>
<feature type="transmembrane region" description="Helical" evidence="4">
    <location>
        <begin position="354"/>
        <end position="376"/>
    </location>
</feature>
<dbReference type="SUPFAM" id="SSF53448">
    <property type="entry name" value="Nucleotide-diphospho-sugar transferases"/>
    <property type="match status" value="1"/>
</dbReference>
<evidence type="ECO:0000313" key="7">
    <source>
        <dbReference type="Proteomes" id="UP000051442"/>
    </source>
</evidence>
<comment type="caution">
    <text evidence="6">The sequence shown here is derived from an EMBL/GenBank/DDBJ whole genome shotgun (WGS) entry which is preliminary data.</text>
</comment>
<sequence>MDLSYWLNVTLFKMGFWLTWALIPIVVEILPALFSAIGLIVRQFRQKKLEMPDKMPMISLVVPVYNSEETLFRCIQSIHDSTYPTELIQVILADNQSTDNSFEVFDRAHNHYNDLNMQLIHTEQGKAKALNSAIYGCIGTYIINIDSDGVLEKHALMNMVLRFENDYDIAAQTGTILPQRDMIMNDEDSGWFKRLLRKNEYFEYAQAFLSGRTIEAQNNQLFTMSGAFSAFRKEALLSTFMYNTNTIGEDTDMTFQIRERLKRKVAICTDAIFYIEPIAGFHELYTQRQRWQRGELEVIHEYAQHAKLHDFFTNFLIRREMIDHTFLFPKMIWMFASIALLFFRYSAIMMGMSYFIIYLLYVFVGFLNFICVKLLLKDFSDENSFYGSLWWVTFTLPLYNFVLSWIRFIGILNSMTETSSWNSEKFGDEMDSAQEILENDYNWVKHKRG</sequence>
<name>A0A0R2EY53_9LACO</name>
<feature type="transmembrane region" description="Helical" evidence="4">
    <location>
        <begin position="20"/>
        <end position="41"/>
    </location>
</feature>
<evidence type="ECO:0000256" key="3">
    <source>
        <dbReference type="ARBA" id="ARBA00022679"/>
    </source>
</evidence>
<dbReference type="CDD" id="cd06423">
    <property type="entry name" value="CESA_like"/>
    <property type="match status" value="1"/>
</dbReference>
<evidence type="ECO:0000256" key="2">
    <source>
        <dbReference type="ARBA" id="ARBA00022676"/>
    </source>
</evidence>
<dbReference type="Pfam" id="PF00535">
    <property type="entry name" value="Glycos_transf_2"/>
    <property type="match status" value="1"/>
</dbReference>
<dbReference type="InterPro" id="IPR017542">
    <property type="entry name" value="XrtG-assoc_glycosyltfrase"/>
</dbReference>
<keyword evidence="2" id="KW-0328">Glycosyltransferase</keyword>
<comment type="similarity">
    <text evidence="1">Belongs to the glycosyltransferase 2 family.</text>
</comment>
<dbReference type="InterPro" id="IPR001173">
    <property type="entry name" value="Glyco_trans_2-like"/>
</dbReference>
<keyword evidence="4" id="KW-0812">Transmembrane</keyword>
<evidence type="ECO:0000256" key="1">
    <source>
        <dbReference type="ARBA" id="ARBA00006739"/>
    </source>
</evidence>
<dbReference type="NCBIfam" id="TIGR03111">
    <property type="entry name" value="glyc2_xrt_Gpos1"/>
    <property type="match status" value="1"/>
</dbReference>
<dbReference type="PANTHER" id="PTHR43630:SF1">
    <property type="entry name" value="POLY-BETA-1,6-N-ACETYL-D-GLUCOSAMINE SYNTHASE"/>
    <property type="match status" value="1"/>
</dbReference>